<keyword evidence="2" id="KW-0479">Metal-binding</keyword>
<keyword evidence="5" id="KW-1185">Reference proteome</keyword>
<name>A0ABW4XHS3_9ACTN</name>
<dbReference type="Pfam" id="PF01557">
    <property type="entry name" value="FAA_hydrolase"/>
    <property type="match status" value="1"/>
</dbReference>
<dbReference type="InterPro" id="IPR011234">
    <property type="entry name" value="Fumarylacetoacetase-like_C"/>
</dbReference>
<organism evidence="4 5">
    <name type="scientific">Blastococcus deserti</name>
    <dbReference type="NCBI Taxonomy" id="2259033"/>
    <lineage>
        <taxon>Bacteria</taxon>
        <taxon>Bacillati</taxon>
        <taxon>Actinomycetota</taxon>
        <taxon>Actinomycetes</taxon>
        <taxon>Geodermatophilales</taxon>
        <taxon>Geodermatophilaceae</taxon>
        <taxon>Blastococcus</taxon>
    </lineage>
</organism>
<dbReference type="SUPFAM" id="SSF56529">
    <property type="entry name" value="FAH"/>
    <property type="match status" value="1"/>
</dbReference>
<keyword evidence="4" id="KW-0378">Hydrolase</keyword>
<dbReference type="EMBL" id="JBHUHP010000030">
    <property type="protein sequence ID" value="MFD2094166.1"/>
    <property type="molecule type" value="Genomic_DNA"/>
</dbReference>
<comment type="similarity">
    <text evidence="1">Belongs to the FAH family.</text>
</comment>
<dbReference type="InterPro" id="IPR051121">
    <property type="entry name" value="FAH"/>
</dbReference>
<dbReference type="PANTHER" id="PTHR42796">
    <property type="entry name" value="FUMARYLACETOACETATE HYDROLASE DOMAIN-CONTAINING PROTEIN 2A-RELATED"/>
    <property type="match status" value="1"/>
</dbReference>
<dbReference type="Gene3D" id="3.90.850.10">
    <property type="entry name" value="Fumarylacetoacetase-like, C-terminal domain"/>
    <property type="match status" value="1"/>
</dbReference>
<evidence type="ECO:0000256" key="2">
    <source>
        <dbReference type="ARBA" id="ARBA00022723"/>
    </source>
</evidence>
<gene>
    <name evidence="4" type="ORF">ACFSHS_21575</name>
</gene>
<feature type="domain" description="Fumarylacetoacetase-like C-terminal" evidence="3">
    <location>
        <begin position="88"/>
        <end position="280"/>
    </location>
</feature>
<evidence type="ECO:0000313" key="5">
    <source>
        <dbReference type="Proteomes" id="UP001597402"/>
    </source>
</evidence>
<dbReference type="Proteomes" id="UP001597402">
    <property type="component" value="Unassembled WGS sequence"/>
</dbReference>
<dbReference type="RefSeq" id="WP_376880701.1">
    <property type="nucleotide sequence ID" value="NZ_JBHUHP010000030.1"/>
</dbReference>
<evidence type="ECO:0000259" key="3">
    <source>
        <dbReference type="Pfam" id="PF01557"/>
    </source>
</evidence>
<dbReference type="PANTHER" id="PTHR42796:SF7">
    <property type="entry name" value="2-DEHYDRO-3-DEOXY-D-ARABINONATE DEHYDRATASE"/>
    <property type="match status" value="1"/>
</dbReference>
<protein>
    <submittedName>
        <fullName evidence="4">Fumarylacetoacetate hydrolase family protein</fullName>
    </submittedName>
</protein>
<proteinExistence type="inferred from homology"/>
<comment type="caution">
    <text evidence="4">The sequence shown here is derived from an EMBL/GenBank/DDBJ whole genome shotgun (WGS) entry which is preliminary data.</text>
</comment>
<evidence type="ECO:0000256" key="1">
    <source>
        <dbReference type="ARBA" id="ARBA00010211"/>
    </source>
</evidence>
<reference evidence="5" key="1">
    <citation type="journal article" date="2019" name="Int. J. Syst. Evol. Microbiol.">
        <title>The Global Catalogue of Microorganisms (GCM) 10K type strain sequencing project: providing services to taxonomists for standard genome sequencing and annotation.</title>
        <authorList>
            <consortium name="The Broad Institute Genomics Platform"/>
            <consortium name="The Broad Institute Genome Sequencing Center for Infectious Disease"/>
            <person name="Wu L."/>
            <person name="Ma J."/>
        </authorList>
    </citation>
    <scope>NUCLEOTIDE SEQUENCE [LARGE SCALE GENOMIC DNA]</scope>
    <source>
        <strain evidence="5">JCM 3338</strain>
    </source>
</reference>
<accession>A0ABW4XHS3</accession>
<sequence length="302" mass="32983">MMIVRYVDPSGRPAVGVESDGRVRPLPGHDTLGGLLRVPLADIRSACEASLRDPGVDAAEVRLLPPVDSRMEVWAAGVTYRRSREARVEESDKAADVYELVYDAARPELFFKSVAWRVTGDGEQVAVRRDSETNVPEPELALVLTPAGEVLGYTICNDVSSRSIEGENPLYLPQAKVYLGGCAVGPAIRPAWEVPDPRALGMEMRIERRGEVAWRGSASTAELHRSLDDLVEHLFREDLFPDGVVLSTGTSLVPDLPTTLLAGDRVSIRIDEIGTLRSEVCRGKDDLAWLAGDHPDRRPPSA</sequence>
<evidence type="ECO:0000313" key="4">
    <source>
        <dbReference type="EMBL" id="MFD2094166.1"/>
    </source>
</evidence>
<dbReference type="GO" id="GO:0016787">
    <property type="term" value="F:hydrolase activity"/>
    <property type="evidence" value="ECO:0007669"/>
    <property type="project" value="UniProtKB-KW"/>
</dbReference>
<dbReference type="InterPro" id="IPR036663">
    <property type="entry name" value="Fumarylacetoacetase_C_sf"/>
</dbReference>